<dbReference type="Pfam" id="PF13279">
    <property type="entry name" value="4HBT_2"/>
    <property type="match status" value="1"/>
</dbReference>
<dbReference type="PANTHER" id="PTHR12475:SF4">
    <property type="entry name" value="PROTEIN THEM6"/>
    <property type="match status" value="1"/>
</dbReference>
<dbReference type="InterPro" id="IPR029069">
    <property type="entry name" value="HotDog_dom_sf"/>
</dbReference>
<name>A0A1M5M2R9_9GAMM</name>
<keyword evidence="2" id="KW-1185">Reference proteome</keyword>
<organism evidence="1 2">
    <name type="scientific">Hydrocarboniphaga daqingensis</name>
    <dbReference type="NCBI Taxonomy" id="490188"/>
    <lineage>
        <taxon>Bacteria</taxon>
        <taxon>Pseudomonadati</taxon>
        <taxon>Pseudomonadota</taxon>
        <taxon>Gammaproteobacteria</taxon>
        <taxon>Nevskiales</taxon>
        <taxon>Nevskiaceae</taxon>
        <taxon>Hydrocarboniphaga</taxon>
    </lineage>
</organism>
<reference evidence="1 2" key="1">
    <citation type="submission" date="2016-11" db="EMBL/GenBank/DDBJ databases">
        <authorList>
            <person name="Jaros S."/>
            <person name="Januszkiewicz K."/>
            <person name="Wedrychowicz H."/>
        </authorList>
    </citation>
    <scope>NUCLEOTIDE SEQUENCE [LARGE SCALE GENOMIC DNA]</scope>
    <source>
        <strain evidence="1 2">CGMCC 1.7049</strain>
    </source>
</reference>
<proteinExistence type="predicted"/>
<dbReference type="RefSeq" id="WP_072895318.1">
    <property type="nucleotide sequence ID" value="NZ_FQWZ01000002.1"/>
</dbReference>
<dbReference type="AlphaFoldDB" id="A0A1M5M2R9"/>
<dbReference type="OrthoDB" id="3727779at2"/>
<dbReference type="Proteomes" id="UP000199758">
    <property type="component" value="Unassembled WGS sequence"/>
</dbReference>
<evidence type="ECO:0000313" key="2">
    <source>
        <dbReference type="Proteomes" id="UP000199758"/>
    </source>
</evidence>
<dbReference type="InterPro" id="IPR051490">
    <property type="entry name" value="THEM6_lcsJ_thioesterase"/>
</dbReference>
<dbReference type="PANTHER" id="PTHR12475">
    <property type="match status" value="1"/>
</dbReference>
<dbReference type="SUPFAM" id="SSF54637">
    <property type="entry name" value="Thioesterase/thiol ester dehydrase-isomerase"/>
    <property type="match status" value="1"/>
</dbReference>
<dbReference type="EMBL" id="FQWZ01000002">
    <property type="protein sequence ID" value="SHG71575.1"/>
    <property type="molecule type" value="Genomic_DNA"/>
</dbReference>
<protein>
    <submittedName>
        <fullName evidence="1">Acyl-CoA thioesterase FadM</fullName>
    </submittedName>
</protein>
<accession>A0A1M5M2R9</accession>
<dbReference type="STRING" id="490188.SAMN04488068_1232"/>
<dbReference type="Gene3D" id="3.10.129.10">
    <property type="entry name" value="Hotdog Thioesterase"/>
    <property type="match status" value="1"/>
</dbReference>
<gene>
    <name evidence="1" type="ORF">SAMN04488068_1232</name>
</gene>
<dbReference type="CDD" id="cd00586">
    <property type="entry name" value="4HBT"/>
    <property type="match status" value="1"/>
</dbReference>
<evidence type="ECO:0000313" key="1">
    <source>
        <dbReference type="EMBL" id="SHG71575.1"/>
    </source>
</evidence>
<sequence length="183" mass="20813">MLRTLLVVLTSRLRGVLPLLGTSVLRLRVWPGDLDSNLHMNNGRYFSVADLGRFDHGLRSGLWRAALKRGWRPVAGDADGRFSVSLQPFARYQLHTRLLGWDDKWFFVEHRYQLGQRVAALVLVRYLFVSSRGPVPTAKVLDVIAHREPSPALPDWARQWRDAQNALVAQLKAESQAERPAQP</sequence>